<dbReference type="Proteomes" id="UP000002218">
    <property type="component" value="Chromosome"/>
</dbReference>
<evidence type="ECO:0000313" key="4">
    <source>
        <dbReference type="Proteomes" id="UP000002218"/>
    </source>
</evidence>
<dbReference type="Pfam" id="PF14065">
    <property type="entry name" value="Pvc16_N"/>
    <property type="match status" value="1"/>
</dbReference>
<evidence type="ECO:0000313" key="3">
    <source>
        <dbReference type="EMBL" id="ACV78281.1"/>
    </source>
</evidence>
<evidence type="ECO:0000256" key="1">
    <source>
        <dbReference type="SAM" id="MobiDB-lite"/>
    </source>
</evidence>
<accession>C8XH75</accession>
<feature type="domain" description="Pvc16 N-terminal" evidence="2">
    <location>
        <begin position="4"/>
        <end position="180"/>
    </location>
</feature>
<keyword evidence="4" id="KW-1185">Reference proteome</keyword>
<dbReference type="HOGENOM" id="CLU_082097_0_0_11"/>
<feature type="region of interest" description="Disordered" evidence="1">
    <location>
        <begin position="168"/>
        <end position="295"/>
    </location>
</feature>
<dbReference type="AlphaFoldDB" id="C8XH75"/>
<feature type="compositionally biased region" description="Gly residues" evidence="1">
    <location>
        <begin position="221"/>
        <end position="235"/>
    </location>
</feature>
<evidence type="ECO:0000259" key="2">
    <source>
        <dbReference type="Pfam" id="PF14065"/>
    </source>
</evidence>
<proteinExistence type="predicted"/>
<reference evidence="4" key="1">
    <citation type="submission" date="2009-09" db="EMBL/GenBank/DDBJ databases">
        <title>The complete genome of Nakamurella multipartita DSM 44233.</title>
        <authorList>
            <consortium name="US DOE Joint Genome Institute (JGI-PGF)"/>
            <person name="Lucas S."/>
            <person name="Copeland A."/>
            <person name="Lapidus A."/>
            <person name="Glavina del Rio T."/>
            <person name="Dalin E."/>
            <person name="Tice H."/>
            <person name="Bruce D."/>
            <person name="Goodwin L."/>
            <person name="Pitluck S."/>
            <person name="Kyrpides N."/>
            <person name="Mavromatis K."/>
            <person name="Ivanova N."/>
            <person name="Ovchinnikova G."/>
            <person name="Sims D."/>
            <person name="Meincke L."/>
            <person name="Brettin T."/>
            <person name="Detter J.C."/>
            <person name="Han C."/>
            <person name="Larimer F."/>
            <person name="Land M."/>
            <person name="Hauser L."/>
            <person name="Markowitz V."/>
            <person name="Cheng J.-F."/>
            <person name="Hugenholtz P."/>
            <person name="Woyke T."/>
            <person name="Wu D."/>
            <person name="Klenk H.-P."/>
            <person name="Eisen J.A."/>
        </authorList>
    </citation>
    <scope>NUCLEOTIDE SEQUENCE [LARGE SCALE GENOMIC DNA]</scope>
    <source>
        <strain evidence="4">ATCC 700099 / DSM 44233 / CIP 104796 / JCM 9543 / NBRC 105858 / Y-104</strain>
    </source>
</reference>
<gene>
    <name evidence="3" type="ordered locus">Namu_1892</name>
</gene>
<reference evidence="3 4" key="2">
    <citation type="journal article" date="2010" name="Stand. Genomic Sci.">
        <title>Complete genome sequence of Nakamurella multipartita type strain (Y-104).</title>
        <authorList>
            <person name="Tice H."/>
            <person name="Mayilraj S."/>
            <person name="Sims D."/>
            <person name="Lapidus A."/>
            <person name="Nolan M."/>
            <person name="Lucas S."/>
            <person name="Glavina Del Rio T."/>
            <person name="Copeland A."/>
            <person name="Cheng J.F."/>
            <person name="Meincke L."/>
            <person name="Bruce D."/>
            <person name="Goodwin L."/>
            <person name="Pitluck S."/>
            <person name="Ivanova N."/>
            <person name="Mavromatis K."/>
            <person name="Ovchinnikova G."/>
            <person name="Pati A."/>
            <person name="Chen A."/>
            <person name="Palaniappan K."/>
            <person name="Land M."/>
            <person name="Hauser L."/>
            <person name="Chang Y.J."/>
            <person name="Jeffries C.D."/>
            <person name="Detter J.C."/>
            <person name="Brettin T."/>
            <person name="Rohde M."/>
            <person name="Goker M."/>
            <person name="Bristow J."/>
            <person name="Eisen J.A."/>
            <person name="Markowitz V."/>
            <person name="Hugenholtz P."/>
            <person name="Kyrpides N.C."/>
            <person name="Klenk H.P."/>
            <person name="Chen F."/>
        </authorList>
    </citation>
    <scope>NUCLEOTIDE SEQUENCE [LARGE SCALE GENOMIC DNA]</scope>
    <source>
        <strain evidence="4">ATCC 700099 / DSM 44233 / CIP 104796 / JCM 9543 / NBRC 105858 / Y-104</strain>
    </source>
</reference>
<dbReference type="eggNOG" id="ENOG502ZDRH">
    <property type="taxonomic scope" value="Bacteria"/>
</dbReference>
<protein>
    <recommendedName>
        <fullName evidence="2">Pvc16 N-terminal domain-containing protein</fullName>
    </recommendedName>
</protein>
<dbReference type="InParanoid" id="C8XH75"/>
<name>C8XH75_NAKMY</name>
<sequence length="295" mass="31633">MIHEVDVALRSLIEREATAGTEVEVVFDAPTKDWAGRRNVPTIDVYLYDIREDLRRRERGLINEYDDRDRVRTRHLPPRHFKLSYLVTAWTQRPEDEHRLLSALLSCFLRHDAIPGEFLTGPLAEVGLPVPVTVALPPPEDRSFADVWSALGGELKPSLDIVVSAPTETGQQYHAGPPVVQPPTISLGGTESRGDGALWPPREDRQHLAGPGSDASDDSGGPDGSDGSGGSGRSTGSGRRTGSDAAGAGRASTSGLSWQELAGSGRRSAESGPAPAGTETKAKPRRRRAGGIDQK</sequence>
<feature type="compositionally biased region" description="Low complexity" evidence="1">
    <location>
        <begin position="236"/>
        <end position="245"/>
    </location>
</feature>
<dbReference type="RefSeq" id="WP_015747182.1">
    <property type="nucleotide sequence ID" value="NC_013235.1"/>
</dbReference>
<dbReference type="STRING" id="479431.Namu_1892"/>
<dbReference type="EMBL" id="CP001737">
    <property type="protein sequence ID" value="ACV78281.1"/>
    <property type="molecule type" value="Genomic_DNA"/>
</dbReference>
<dbReference type="KEGG" id="nml:Namu_1892"/>
<dbReference type="OrthoDB" id="5514409at2"/>
<organism evidence="3 4">
    <name type="scientific">Nakamurella multipartita (strain ATCC 700099 / DSM 44233 / CIP 104796 / JCM 9543 / NBRC 105858 / Y-104)</name>
    <name type="common">Microsphaera multipartita</name>
    <dbReference type="NCBI Taxonomy" id="479431"/>
    <lineage>
        <taxon>Bacteria</taxon>
        <taxon>Bacillati</taxon>
        <taxon>Actinomycetota</taxon>
        <taxon>Actinomycetes</taxon>
        <taxon>Nakamurellales</taxon>
        <taxon>Nakamurellaceae</taxon>
        <taxon>Nakamurella</taxon>
    </lineage>
</organism>
<dbReference type="InterPro" id="IPR025351">
    <property type="entry name" value="Pvc16_N"/>
</dbReference>